<organism evidence="3 4">
    <name type="scientific">Macleaya cordata</name>
    <name type="common">Five-seeded plume-poppy</name>
    <name type="synonym">Bocconia cordata</name>
    <dbReference type="NCBI Taxonomy" id="56857"/>
    <lineage>
        <taxon>Eukaryota</taxon>
        <taxon>Viridiplantae</taxon>
        <taxon>Streptophyta</taxon>
        <taxon>Embryophyta</taxon>
        <taxon>Tracheophyta</taxon>
        <taxon>Spermatophyta</taxon>
        <taxon>Magnoliopsida</taxon>
        <taxon>Ranunculales</taxon>
        <taxon>Papaveraceae</taxon>
        <taxon>Papaveroideae</taxon>
        <taxon>Macleaya</taxon>
    </lineage>
</organism>
<dbReference type="InterPro" id="IPR052006">
    <property type="entry name" value="MLP-like"/>
</dbReference>
<sequence>MAQIHKLEHDIELKCSAYKFYGMFTLNVTQLPKYLPKIYDSIKVIEGDGTSVGTVRLWKYALEGSHLSVKERTTTSVNKETGGSSITFNTFEGEVMNSFKTFVVKLAVTPKGTDGNKCLVKWCLEFEKVNEEVPTPTAYINLLDRISKELAPQLLKQG</sequence>
<dbReference type="PANTHER" id="PTHR31338">
    <property type="entry name" value="POLYKETIDE CYCLASE/DEHYDRASE AND LIPID TRANSPORT SUPERFAMILY PROTEIN"/>
    <property type="match status" value="1"/>
</dbReference>
<comment type="similarity">
    <text evidence="1">Belongs to the MLP family.</text>
</comment>
<dbReference type="STRING" id="56857.A0A200PU48"/>
<dbReference type="SMART" id="SM01037">
    <property type="entry name" value="Bet_v_1"/>
    <property type="match status" value="1"/>
</dbReference>
<protein>
    <submittedName>
        <fullName evidence="3">Bet v I domain</fullName>
    </submittedName>
</protein>
<keyword evidence="4" id="KW-1185">Reference proteome</keyword>
<name>A0A200PU48_MACCD</name>
<dbReference type="Proteomes" id="UP000195402">
    <property type="component" value="Unassembled WGS sequence"/>
</dbReference>
<dbReference type="InParanoid" id="A0A200PU48"/>
<dbReference type="SUPFAM" id="SSF55961">
    <property type="entry name" value="Bet v1-like"/>
    <property type="match status" value="1"/>
</dbReference>
<proteinExistence type="inferred from homology"/>
<dbReference type="PANTHER" id="PTHR31338:SF16">
    <property type="entry name" value="POLYKETIDE CYCLASE_DEHYDRASE AND LIPID TRANSPORT SUPERFAMILY PROTEIN"/>
    <property type="match status" value="1"/>
</dbReference>
<dbReference type="InterPro" id="IPR000916">
    <property type="entry name" value="Bet_v_I/MLP"/>
</dbReference>
<dbReference type="Gene3D" id="3.30.530.20">
    <property type="match status" value="1"/>
</dbReference>
<dbReference type="EMBL" id="MVGT01004039">
    <property type="protein sequence ID" value="OVA01730.1"/>
    <property type="molecule type" value="Genomic_DNA"/>
</dbReference>
<evidence type="ECO:0000256" key="1">
    <source>
        <dbReference type="ARBA" id="ARBA00038242"/>
    </source>
</evidence>
<dbReference type="CDD" id="cd07816">
    <property type="entry name" value="Bet_v1-like"/>
    <property type="match status" value="1"/>
</dbReference>
<dbReference type="InterPro" id="IPR023393">
    <property type="entry name" value="START-like_dom_sf"/>
</dbReference>
<dbReference type="OMA" id="SEGKPQM"/>
<comment type="caution">
    <text evidence="3">The sequence shown here is derived from an EMBL/GenBank/DDBJ whole genome shotgun (WGS) entry which is preliminary data.</text>
</comment>
<dbReference type="OrthoDB" id="1072116at2759"/>
<feature type="domain" description="Bet v I/Major latex protein" evidence="2">
    <location>
        <begin position="2"/>
        <end position="157"/>
    </location>
</feature>
<dbReference type="Pfam" id="PF00407">
    <property type="entry name" value="Bet_v_1"/>
    <property type="match status" value="1"/>
</dbReference>
<dbReference type="AlphaFoldDB" id="A0A200PU48"/>
<dbReference type="GO" id="GO:0006952">
    <property type="term" value="P:defense response"/>
    <property type="evidence" value="ECO:0007669"/>
    <property type="project" value="InterPro"/>
</dbReference>
<evidence type="ECO:0000313" key="3">
    <source>
        <dbReference type="EMBL" id="OVA01730.1"/>
    </source>
</evidence>
<gene>
    <name evidence="3" type="ORF">BVC80_9071g61</name>
</gene>
<reference evidence="3 4" key="1">
    <citation type="journal article" date="2017" name="Mol. Plant">
        <title>The Genome of Medicinal Plant Macleaya cordata Provides New Insights into Benzylisoquinoline Alkaloids Metabolism.</title>
        <authorList>
            <person name="Liu X."/>
            <person name="Liu Y."/>
            <person name="Huang P."/>
            <person name="Ma Y."/>
            <person name="Qing Z."/>
            <person name="Tang Q."/>
            <person name="Cao H."/>
            <person name="Cheng P."/>
            <person name="Zheng Y."/>
            <person name="Yuan Z."/>
            <person name="Zhou Y."/>
            <person name="Liu J."/>
            <person name="Tang Z."/>
            <person name="Zhuo Y."/>
            <person name="Zhang Y."/>
            <person name="Yu L."/>
            <person name="Huang J."/>
            <person name="Yang P."/>
            <person name="Peng Q."/>
            <person name="Zhang J."/>
            <person name="Jiang W."/>
            <person name="Zhang Z."/>
            <person name="Lin K."/>
            <person name="Ro D.K."/>
            <person name="Chen X."/>
            <person name="Xiong X."/>
            <person name="Shang Y."/>
            <person name="Huang S."/>
            <person name="Zeng J."/>
        </authorList>
    </citation>
    <scope>NUCLEOTIDE SEQUENCE [LARGE SCALE GENOMIC DNA]</scope>
    <source>
        <strain evidence="4">cv. BLH2017</strain>
        <tissue evidence="3">Root</tissue>
    </source>
</reference>
<evidence type="ECO:0000259" key="2">
    <source>
        <dbReference type="SMART" id="SM01037"/>
    </source>
</evidence>
<accession>A0A200PU48</accession>
<evidence type="ECO:0000313" key="4">
    <source>
        <dbReference type="Proteomes" id="UP000195402"/>
    </source>
</evidence>